<dbReference type="EMBL" id="CM046505">
    <property type="protein sequence ID" value="KAI8675561.1"/>
    <property type="molecule type" value="Genomic_DNA"/>
</dbReference>
<keyword evidence="2" id="KW-1185">Reference proteome</keyword>
<accession>A0ACC0R5I2</accession>
<protein>
    <submittedName>
        <fullName evidence="1">HET domain-containing protein</fullName>
    </submittedName>
</protein>
<proteinExistence type="predicted"/>
<reference evidence="1" key="1">
    <citation type="submission" date="2022-06" db="EMBL/GenBank/DDBJ databases">
        <title>Fusarium solani species complex genomes reveal bases of compartmentalisation and animal pathogenesis.</title>
        <authorList>
            <person name="Tsai I.J."/>
        </authorList>
    </citation>
    <scope>NUCLEOTIDE SEQUENCE</scope>
    <source>
        <strain evidence="1">Fu6.1</strain>
    </source>
</reference>
<sequence>MKDFSGNEITYTDVSGEAAQRKALSNLCSDCRGILQRVLDLRDGEPKWPEGKFGRGDSEQDDSDQSDKVAMRTLPDVSTLENGGKFEDSPVFLEMPEDNSMPHKSVRTELRASSLQGCLMCTWLLQSLNSRSRLSNRGLAEEWRKRPATIELDPWESHLSNRCINHYRLTLRCPAPPPSTEPLRVGELMTFDVHGKLVRPSAAPPRPYESLRGDELASLVIDVMPSSPLSQSLLTALMDLEQETPSSATWNLFGIWLRTCEEDHPECRGDAANRSQQAPARLIDIQSADRIQLVETSMLTGEKQTRRFKYATLSHCWGNTHEPQLNKSTAMTLKQGISLQELPRLYYDAVILARHLQIPYIWIDSLCIIQDSVDDWRRESSKMGSIYEGSYLCIAASAATNNSAGFLHKHSADWPQPLVHGNLVISADVDMAETNMNMSQPKWCNRMRTLSEWAVDMAPLNQRAWVLQERLFAPRILHCTADEFVWECRRGMRSESHPVLTCGGSMVKDVWRDIHQAPPDLRQPSPLLDRRLPCLDRWSQVVGFFTSLGITFPQDRLPAVSAVAKQLQPVLGNYAAGLWENFMPSQLLWRHACIIECKKKHSFRQNHSPSWSWSSLDCKAVLPKYMDEKIDNFPCAESRPFDKPVDLDAATHVKILKVNVNLSGHDVTGAVEGGRIDLTGPLFPMYRSAAFGYSPGMEAPPKPDGNWRIKWDWDDISKHEFERDASLLKDEIAATRGELGELPPQPSKATGTPLAGIDQHVLLASSFNEHV</sequence>
<dbReference type="Proteomes" id="UP001065298">
    <property type="component" value="Chromosome 3"/>
</dbReference>
<gene>
    <name evidence="1" type="ORF">NCS57_00457700</name>
</gene>
<organism evidence="1 2">
    <name type="scientific">Fusarium keratoplasticum</name>
    <dbReference type="NCBI Taxonomy" id="1328300"/>
    <lineage>
        <taxon>Eukaryota</taxon>
        <taxon>Fungi</taxon>
        <taxon>Dikarya</taxon>
        <taxon>Ascomycota</taxon>
        <taxon>Pezizomycotina</taxon>
        <taxon>Sordariomycetes</taxon>
        <taxon>Hypocreomycetidae</taxon>
        <taxon>Hypocreales</taxon>
        <taxon>Nectriaceae</taxon>
        <taxon>Fusarium</taxon>
        <taxon>Fusarium solani species complex</taxon>
    </lineage>
</organism>
<name>A0ACC0R5I2_9HYPO</name>
<evidence type="ECO:0000313" key="2">
    <source>
        <dbReference type="Proteomes" id="UP001065298"/>
    </source>
</evidence>
<comment type="caution">
    <text evidence="1">The sequence shown here is derived from an EMBL/GenBank/DDBJ whole genome shotgun (WGS) entry which is preliminary data.</text>
</comment>
<evidence type="ECO:0000313" key="1">
    <source>
        <dbReference type="EMBL" id="KAI8675561.1"/>
    </source>
</evidence>